<comment type="caution">
    <text evidence="1">The sequence shown here is derived from an EMBL/GenBank/DDBJ whole genome shotgun (WGS) entry which is preliminary data.</text>
</comment>
<sequence length="74" mass="7979">MCIPLVLSMAARGELPAEAIGRRLALVLRRTWLETRRAVAALAELADAGGHQEVWRILRALCPGCCRARGSASP</sequence>
<keyword evidence="2" id="KW-1185">Reference proteome</keyword>
<gene>
    <name evidence="1" type="ORF">GCM10010412_095010</name>
</gene>
<proteinExistence type="predicted"/>
<dbReference type="Proteomes" id="UP001501666">
    <property type="component" value="Unassembled WGS sequence"/>
</dbReference>
<accession>A0ABP6FRN7</accession>
<name>A0ABP6FRN7_9ACTN</name>
<organism evidence="1 2">
    <name type="scientific">Nonomuraea recticatena</name>
    <dbReference type="NCBI Taxonomy" id="46178"/>
    <lineage>
        <taxon>Bacteria</taxon>
        <taxon>Bacillati</taxon>
        <taxon>Actinomycetota</taxon>
        <taxon>Actinomycetes</taxon>
        <taxon>Streptosporangiales</taxon>
        <taxon>Streptosporangiaceae</taxon>
        <taxon>Nonomuraea</taxon>
    </lineage>
</organism>
<reference evidence="2" key="1">
    <citation type="journal article" date="2019" name="Int. J. Syst. Evol. Microbiol.">
        <title>The Global Catalogue of Microorganisms (GCM) 10K type strain sequencing project: providing services to taxonomists for standard genome sequencing and annotation.</title>
        <authorList>
            <consortium name="The Broad Institute Genomics Platform"/>
            <consortium name="The Broad Institute Genome Sequencing Center for Infectious Disease"/>
            <person name="Wu L."/>
            <person name="Ma J."/>
        </authorList>
    </citation>
    <scope>NUCLEOTIDE SEQUENCE [LARGE SCALE GENOMIC DNA]</scope>
    <source>
        <strain evidence="2">JCM 6835</strain>
    </source>
</reference>
<evidence type="ECO:0000313" key="1">
    <source>
        <dbReference type="EMBL" id="GAA2698900.1"/>
    </source>
</evidence>
<evidence type="ECO:0000313" key="2">
    <source>
        <dbReference type="Proteomes" id="UP001501666"/>
    </source>
</evidence>
<dbReference type="RefSeq" id="WP_346157059.1">
    <property type="nucleotide sequence ID" value="NZ_BAAATE010000053.1"/>
</dbReference>
<protein>
    <submittedName>
        <fullName evidence="1">Uncharacterized protein</fullName>
    </submittedName>
</protein>
<dbReference type="EMBL" id="BAAATE010000053">
    <property type="protein sequence ID" value="GAA2698900.1"/>
    <property type="molecule type" value="Genomic_DNA"/>
</dbReference>